<feature type="domain" description="Acyl-CoA dehydrogenase/oxidase C-terminal" evidence="7">
    <location>
        <begin position="239"/>
        <end position="395"/>
    </location>
</feature>
<dbReference type="GO" id="GO:0050660">
    <property type="term" value="F:flavin adenine dinucleotide binding"/>
    <property type="evidence" value="ECO:0007669"/>
    <property type="project" value="InterPro"/>
</dbReference>
<evidence type="ECO:0000256" key="1">
    <source>
        <dbReference type="ARBA" id="ARBA00001974"/>
    </source>
</evidence>
<gene>
    <name evidence="10" type="ORF">A5636_22060</name>
</gene>
<dbReference type="PANTHER" id="PTHR43292:SF4">
    <property type="entry name" value="ACYL-COA DEHYDROGENASE FADE34"/>
    <property type="match status" value="1"/>
</dbReference>
<reference evidence="10 11" key="1">
    <citation type="submission" date="2016-06" db="EMBL/GenBank/DDBJ databases">
        <authorList>
            <person name="Kjaerup R.B."/>
            <person name="Dalgaard T.S."/>
            <person name="Juul-Madsen H.R."/>
        </authorList>
    </citation>
    <scope>NUCLEOTIDE SEQUENCE [LARGE SCALE GENOMIC DNA]</scope>
    <source>
        <strain evidence="10 11">1245139.5</strain>
    </source>
</reference>
<keyword evidence="11" id="KW-1185">Reference proteome</keyword>
<dbReference type="AlphaFoldDB" id="A0A1A3NBZ3"/>
<proteinExistence type="inferred from homology"/>
<dbReference type="GO" id="GO:0005886">
    <property type="term" value="C:plasma membrane"/>
    <property type="evidence" value="ECO:0007669"/>
    <property type="project" value="TreeGrafter"/>
</dbReference>
<dbReference type="InterPro" id="IPR046373">
    <property type="entry name" value="Acyl-CoA_Oxase/DH_mid-dom_sf"/>
</dbReference>
<dbReference type="InterPro" id="IPR006091">
    <property type="entry name" value="Acyl-CoA_Oxase/DH_mid-dom"/>
</dbReference>
<dbReference type="Proteomes" id="UP000093629">
    <property type="component" value="Unassembled WGS sequence"/>
</dbReference>
<evidence type="ECO:0000313" key="10">
    <source>
        <dbReference type="EMBL" id="OBK17907.1"/>
    </source>
</evidence>
<dbReference type="InterPro" id="IPR013786">
    <property type="entry name" value="AcylCoA_DH/ox_N"/>
</dbReference>
<evidence type="ECO:0000259" key="9">
    <source>
        <dbReference type="Pfam" id="PF02771"/>
    </source>
</evidence>
<dbReference type="Gene3D" id="1.20.140.10">
    <property type="entry name" value="Butyryl-CoA Dehydrogenase, subunit A, domain 3"/>
    <property type="match status" value="1"/>
</dbReference>
<dbReference type="InterPro" id="IPR037069">
    <property type="entry name" value="AcylCoA_DH/ox_N_sf"/>
</dbReference>
<dbReference type="InterPro" id="IPR036250">
    <property type="entry name" value="AcylCo_DH-like_C"/>
</dbReference>
<keyword evidence="5 6" id="KW-0560">Oxidoreductase</keyword>
<comment type="similarity">
    <text evidence="2 6">Belongs to the acyl-CoA dehydrogenase family.</text>
</comment>
<evidence type="ECO:0000313" key="11">
    <source>
        <dbReference type="Proteomes" id="UP000093629"/>
    </source>
</evidence>
<evidence type="ECO:0000256" key="5">
    <source>
        <dbReference type="ARBA" id="ARBA00023002"/>
    </source>
</evidence>
<dbReference type="RefSeq" id="WP_065157911.1">
    <property type="nucleotide sequence ID" value="NZ_LZLQ01000038.1"/>
</dbReference>
<comment type="caution">
    <text evidence="10">The sequence shown here is derived from an EMBL/GenBank/DDBJ whole genome shotgun (WGS) entry which is preliminary data.</text>
</comment>
<name>A0A1A3NBZ3_MYCAS</name>
<dbReference type="InterPro" id="IPR009100">
    <property type="entry name" value="AcylCoA_DH/oxidase_NM_dom_sf"/>
</dbReference>
<protein>
    <submittedName>
        <fullName evidence="10">Acyl-CoA dehydrogenase</fullName>
    </submittedName>
</protein>
<evidence type="ECO:0000256" key="4">
    <source>
        <dbReference type="ARBA" id="ARBA00022827"/>
    </source>
</evidence>
<feature type="domain" description="Acyl-CoA oxidase/dehydrogenase middle" evidence="8">
    <location>
        <begin position="133"/>
        <end position="221"/>
    </location>
</feature>
<dbReference type="Gene3D" id="1.10.540.10">
    <property type="entry name" value="Acyl-CoA dehydrogenase/oxidase, N-terminal domain"/>
    <property type="match status" value="1"/>
</dbReference>
<comment type="cofactor">
    <cofactor evidence="1 6">
        <name>FAD</name>
        <dbReference type="ChEBI" id="CHEBI:57692"/>
    </cofactor>
</comment>
<dbReference type="PANTHER" id="PTHR43292">
    <property type="entry name" value="ACYL-COA DEHYDROGENASE"/>
    <property type="match status" value="1"/>
</dbReference>
<dbReference type="Pfam" id="PF00441">
    <property type="entry name" value="Acyl-CoA_dh_1"/>
    <property type="match status" value="1"/>
</dbReference>
<dbReference type="Pfam" id="PF02771">
    <property type="entry name" value="Acyl-CoA_dh_N"/>
    <property type="match status" value="1"/>
</dbReference>
<evidence type="ECO:0000259" key="8">
    <source>
        <dbReference type="Pfam" id="PF02770"/>
    </source>
</evidence>
<dbReference type="InterPro" id="IPR009075">
    <property type="entry name" value="AcylCo_DH/oxidase_C"/>
</dbReference>
<keyword evidence="3 6" id="KW-0285">Flavoprotein</keyword>
<dbReference type="OrthoDB" id="5167280at2"/>
<dbReference type="EMBL" id="LZLQ01000038">
    <property type="protein sequence ID" value="OBK17907.1"/>
    <property type="molecule type" value="Genomic_DNA"/>
</dbReference>
<evidence type="ECO:0000256" key="6">
    <source>
        <dbReference type="RuleBase" id="RU362125"/>
    </source>
</evidence>
<dbReference type="SUPFAM" id="SSF56645">
    <property type="entry name" value="Acyl-CoA dehydrogenase NM domain-like"/>
    <property type="match status" value="1"/>
</dbReference>
<dbReference type="Gene3D" id="2.40.110.10">
    <property type="entry name" value="Butyryl-CoA Dehydrogenase, subunit A, domain 2"/>
    <property type="match status" value="1"/>
</dbReference>
<dbReference type="Pfam" id="PF02770">
    <property type="entry name" value="Acyl-CoA_dh_M"/>
    <property type="match status" value="1"/>
</dbReference>
<dbReference type="FunFam" id="2.40.110.10:FF:000011">
    <property type="entry name" value="Acyl-CoA dehydrogenase FadE34"/>
    <property type="match status" value="1"/>
</dbReference>
<organism evidence="10 11">
    <name type="scientific">Mycobacterium asiaticum</name>
    <dbReference type="NCBI Taxonomy" id="1790"/>
    <lineage>
        <taxon>Bacteria</taxon>
        <taxon>Bacillati</taxon>
        <taxon>Actinomycetota</taxon>
        <taxon>Actinomycetes</taxon>
        <taxon>Mycobacteriales</taxon>
        <taxon>Mycobacteriaceae</taxon>
        <taxon>Mycobacterium</taxon>
    </lineage>
</organism>
<dbReference type="SUPFAM" id="SSF47203">
    <property type="entry name" value="Acyl-CoA dehydrogenase C-terminal domain-like"/>
    <property type="match status" value="1"/>
</dbReference>
<dbReference type="InterPro" id="IPR052161">
    <property type="entry name" value="Mycobact_Acyl-CoA_DH"/>
</dbReference>
<dbReference type="GO" id="GO:0016627">
    <property type="term" value="F:oxidoreductase activity, acting on the CH-CH group of donors"/>
    <property type="evidence" value="ECO:0007669"/>
    <property type="project" value="InterPro"/>
</dbReference>
<sequence length="415" mass="45155">MTRLPITPDTSAADAVDAVRQWIVEEVPAAWRSAAAEGPAALRAVRSAADYRDWYPTFADSGLVAPTWLPEHGGLGVGNDIARAMERVLASLRLTRLNPLGLNNAAAALFSHGTDEQRLRFLPPIVRNEEKWCQLFSEPGAGSDLASLATRAVRDGDQWLISGQKVWTTWADEADFAILLARTDPNQPKHQGITYFLLDMHQPGVDVRPLRQVTGDAEFNEVFLDSARVPDEHRVGEINDGWRVSTSTLSSERQMVSGSGSGGMGRLGGSGAQRLITLAHETGRWDDPVVRSKIMRLWAQEQIRGWTNARVRAALSADESPGAASSIGKVHQATLNQQIQDLMVDLLGTAAVAWPAVGDPDALPREVHGMLRSLANATEGGTTDINKNILGERVLGLAKEPDPWKGKPWKEIPRS</sequence>
<keyword evidence="4 6" id="KW-0274">FAD</keyword>
<evidence type="ECO:0000256" key="2">
    <source>
        <dbReference type="ARBA" id="ARBA00009347"/>
    </source>
</evidence>
<accession>A0A1A3NBZ3</accession>
<feature type="domain" description="Acyl-CoA dehydrogenase/oxidase N-terminal" evidence="9">
    <location>
        <begin position="46"/>
        <end position="129"/>
    </location>
</feature>
<evidence type="ECO:0000259" key="7">
    <source>
        <dbReference type="Pfam" id="PF00441"/>
    </source>
</evidence>
<evidence type="ECO:0000256" key="3">
    <source>
        <dbReference type="ARBA" id="ARBA00022630"/>
    </source>
</evidence>